<dbReference type="Proteomes" id="UP000001574">
    <property type="component" value="Chromosome"/>
</dbReference>
<gene>
    <name evidence="2" type="ordered locus">MAV_0442</name>
</gene>
<dbReference type="NCBIfam" id="TIGR03086">
    <property type="entry name" value="TIGR03086 family metal-binding protein"/>
    <property type="match status" value="1"/>
</dbReference>
<dbReference type="InterPro" id="IPR024344">
    <property type="entry name" value="MDMPI_metal-binding"/>
</dbReference>
<feature type="domain" description="Mycothiol-dependent maleylpyruvate isomerase metal-binding" evidence="1">
    <location>
        <begin position="27"/>
        <end position="139"/>
    </location>
</feature>
<dbReference type="InterPro" id="IPR034660">
    <property type="entry name" value="DinB/YfiT-like"/>
</dbReference>
<dbReference type="KEGG" id="mav:MAV_0442"/>
<dbReference type="InterPro" id="IPR017520">
    <property type="entry name" value="CHP03086"/>
</dbReference>
<dbReference type="GO" id="GO:0046872">
    <property type="term" value="F:metal ion binding"/>
    <property type="evidence" value="ECO:0007669"/>
    <property type="project" value="InterPro"/>
</dbReference>
<dbReference type="HOGENOM" id="CLU_051661_1_0_11"/>
<accession>A0A0H2ZW17</accession>
<dbReference type="NCBIfam" id="TIGR03083">
    <property type="entry name" value="maleylpyruvate isomerase family mycothiol-dependent enzyme"/>
    <property type="match status" value="1"/>
</dbReference>
<dbReference type="Gene3D" id="1.20.120.450">
    <property type="entry name" value="dinb family like domain"/>
    <property type="match status" value="1"/>
</dbReference>
<dbReference type="EMBL" id="CP000479">
    <property type="protein sequence ID" value="ABK65891.1"/>
    <property type="molecule type" value="Genomic_DNA"/>
</dbReference>
<evidence type="ECO:0000259" key="1">
    <source>
        <dbReference type="Pfam" id="PF11716"/>
    </source>
</evidence>
<dbReference type="InterPro" id="IPR017517">
    <property type="entry name" value="Maleyloyr_isom"/>
</dbReference>
<organism evidence="2 3">
    <name type="scientific">Mycobacterium avium (strain 104)</name>
    <dbReference type="NCBI Taxonomy" id="243243"/>
    <lineage>
        <taxon>Bacteria</taxon>
        <taxon>Bacillati</taxon>
        <taxon>Actinomycetota</taxon>
        <taxon>Actinomycetes</taxon>
        <taxon>Mycobacteriales</taxon>
        <taxon>Mycobacteriaceae</taxon>
        <taxon>Mycobacterium</taxon>
        <taxon>Mycobacterium avium complex (MAC)</taxon>
    </lineage>
</organism>
<protein>
    <recommendedName>
        <fullName evidence="1">Mycothiol-dependent maleylpyruvate isomerase metal-binding domain-containing protein</fullName>
    </recommendedName>
</protein>
<reference evidence="2 3" key="1">
    <citation type="submission" date="2006-10" db="EMBL/GenBank/DDBJ databases">
        <authorList>
            <person name="Fleischmann R.D."/>
            <person name="Dodson R.J."/>
            <person name="Haft D.H."/>
            <person name="Merkel J.S."/>
            <person name="Nelson W.C."/>
            <person name="Fraser C.M."/>
        </authorList>
    </citation>
    <scope>NUCLEOTIDE SEQUENCE [LARGE SCALE GENOMIC DNA]</scope>
    <source>
        <strain evidence="2 3">104</strain>
    </source>
</reference>
<name>A0A0H2ZW17_MYCA1</name>
<evidence type="ECO:0000313" key="3">
    <source>
        <dbReference type="Proteomes" id="UP000001574"/>
    </source>
</evidence>
<dbReference type="AlphaFoldDB" id="A0A0H2ZW17"/>
<evidence type="ECO:0000313" key="2">
    <source>
        <dbReference type="EMBL" id="ABK65891.1"/>
    </source>
</evidence>
<dbReference type="Pfam" id="PF11716">
    <property type="entry name" value="MDMPI_N"/>
    <property type="match status" value="1"/>
</dbReference>
<sequence length="203" mass="22141">MLSVPAPTLRLMTERIDLMADKAIGVLIDSVRQVPSANWERPSNLAGWSVRDLVGHATGSAAKIVALVAGEQIWQGPSRPSEWLRDDPVRYLNELADRLRGALPTADLDAPRTSPQGEVPLRRALIFPVCDLALHSWDIHRCLGRQVELPPDLLALCQGLVESLPEEMLRRPGAFGPAQPAPENSSPTARLMAFLGRSVEPPS</sequence>
<dbReference type="SUPFAM" id="SSF109854">
    <property type="entry name" value="DinB/YfiT-like putative metalloenzymes"/>
    <property type="match status" value="1"/>
</dbReference>
<proteinExistence type="predicted"/>